<protein>
    <submittedName>
        <fullName evidence="2">CotH protein</fullName>
    </submittedName>
</protein>
<keyword evidence="1" id="KW-0732">Signal</keyword>
<sequence>MKKAARQIFFTLTLCILFAACSGSLLSSPEVPQVLGKGMVSVTVAGSGERTLLPQTAFSKYEYTFTRNGEAITLPDLSGPSETVSLEPGDWIISAKGFVTVNGEDYETAQGSRRLTVEAGNEYEVVIILDNPMGSAKGTFRYSVQFPGETTEAILKITAIMGSALPRSINLLAENSGSLDYPAGYYLVTILLDNGRINAGRTEIAHIYSNMETPLDAVFTESDFAAGIYLAGTVNISSPNGYHAETVLAYSDAACLNLIEGSETTGSDNKWSMRIPASYEIVYFQITLWKDNTRLISKAEKRVLRITGDEQIALAAKVFTITTISSIDSHGTVSANMAEAVEATPVTLTVDAAAGYRLKIDSPKATYGNGKEADITRDSENRNIYTLTMPAGNIAVNVEFIPISADLKSLSIRNSKGTEVLSGFDAAITDYTVFVVDQSPRVTITGSSLYAEDAVYNIVPYSDNRFVLNFGENTMAITVIAVDEKTGTEAVKTYNLKLIVSDIPVMSIDTSGRPIDSRDIWVEGASYELFDNNGMMAGNTDIKGRGNSTWLDWPKKAYALKCSKKTTLLGMPEHKRWNLLANYVDKTLLRNDVALTMGKIFEDGLRWTPRFRHIQLYVNDEYQGLYQLVEAIKIDANRVNVSEITKENPERGYILEIDARLGEVFNFTTTKGVMFTCSDPDENLKELINGDTRTIFEKIRTDVQHVEDILYSNNFRDPDEGYRKYLDIDSFVDWYLVNEITKNNDATFWLSTFMYYDSDREKYCMGPIWDFDVALGNFVGEPGEYAVGFYIQYSIWVSRLFEDPYFVSRVKEHWNAKKSEIVTLQQHIDESVRFLERAQDQNFKKWDILGMNVYPNVVVTGSYRGEIDYLKTWLAQRTTWLDMAINGL</sequence>
<dbReference type="Proteomes" id="UP000009222">
    <property type="component" value="Chromosome"/>
</dbReference>
<name>F5YB18_LEAAZ</name>
<dbReference type="RefSeq" id="WP_015712499.1">
    <property type="nucleotide sequence ID" value="NC_015577.1"/>
</dbReference>
<dbReference type="OrthoDB" id="9803752at2"/>
<evidence type="ECO:0000313" key="3">
    <source>
        <dbReference type="Proteomes" id="UP000009222"/>
    </source>
</evidence>
<proteinExistence type="predicted"/>
<dbReference type="PROSITE" id="PS51257">
    <property type="entry name" value="PROKAR_LIPOPROTEIN"/>
    <property type="match status" value="1"/>
</dbReference>
<organism evidence="2 3">
    <name type="scientific">Leadbettera azotonutricia (strain ATCC BAA-888 / DSM 13862 / ZAS-9)</name>
    <name type="common">Treponema azotonutricium</name>
    <dbReference type="NCBI Taxonomy" id="545695"/>
    <lineage>
        <taxon>Bacteria</taxon>
        <taxon>Pseudomonadati</taxon>
        <taxon>Spirochaetota</taxon>
        <taxon>Spirochaetia</taxon>
        <taxon>Spirochaetales</taxon>
        <taxon>Breznakiellaceae</taxon>
        <taxon>Leadbettera</taxon>
    </lineage>
</organism>
<dbReference type="EMBL" id="CP001841">
    <property type="protein sequence ID" value="AEF80179.1"/>
    <property type="molecule type" value="Genomic_DNA"/>
</dbReference>
<dbReference type="KEGG" id="taz:TREAZ_3052"/>
<dbReference type="InterPro" id="IPR014867">
    <property type="entry name" value="Spore_coat_CotH_CotH2/3/7"/>
</dbReference>
<evidence type="ECO:0000256" key="1">
    <source>
        <dbReference type="SAM" id="SignalP"/>
    </source>
</evidence>
<reference evidence="3" key="1">
    <citation type="submission" date="2009-12" db="EMBL/GenBank/DDBJ databases">
        <title>Complete sequence of Treponema azotonutricium strain ZAS-9.</title>
        <authorList>
            <person name="Tetu S.G."/>
            <person name="Matson E."/>
            <person name="Ren Q."/>
            <person name="Seshadri R."/>
            <person name="Elbourne L."/>
            <person name="Hassan K.A."/>
            <person name="Durkin A."/>
            <person name="Radune D."/>
            <person name="Mohamoud Y."/>
            <person name="Shay R."/>
            <person name="Jin S."/>
            <person name="Zhang X."/>
            <person name="Lucey K."/>
            <person name="Ballor N.R."/>
            <person name="Ottesen E."/>
            <person name="Rosenthal R."/>
            <person name="Allen A."/>
            <person name="Leadbetter J.R."/>
            <person name="Paulsen I.T."/>
        </authorList>
    </citation>
    <scope>NUCLEOTIDE SEQUENCE [LARGE SCALE GENOMIC DNA]</scope>
    <source>
        <strain evidence="3">ATCC BAA-888 / DSM 13862 / ZAS-9</strain>
    </source>
</reference>
<evidence type="ECO:0000313" key="2">
    <source>
        <dbReference type="EMBL" id="AEF80179.1"/>
    </source>
</evidence>
<dbReference type="HOGENOM" id="CLU_324889_0_0_12"/>
<keyword evidence="3" id="KW-1185">Reference proteome</keyword>
<dbReference type="eggNOG" id="COG5337">
    <property type="taxonomic scope" value="Bacteria"/>
</dbReference>
<feature type="signal peptide" evidence="1">
    <location>
        <begin position="1"/>
        <end position="19"/>
    </location>
</feature>
<dbReference type="Pfam" id="PF08757">
    <property type="entry name" value="CotH"/>
    <property type="match status" value="1"/>
</dbReference>
<dbReference type="InParanoid" id="F5YB18"/>
<dbReference type="AlphaFoldDB" id="F5YB18"/>
<feature type="chain" id="PRO_5003335085" evidence="1">
    <location>
        <begin position="20"/>
        <end position="888"/>
    </location>
</feature>
<reference evidence="2 3" key="2">
    <citation type="journal article" date="2011" name="ISME J.">
        <title>RNA-seq reveals cooperative metabolic interactions between two termite-gut spirochete species in co-culture.</title>
        <authorList>
            <person name="Rosenthal A.Z."/>
            <person name="Matson E.G."/>
            <person name="Eldar A."/>
            <person name="Leadbetter J.R."/>
        </authorList>
    </citation>
    <scope>NUCLEOTIDE SEQUENCE [LARGE SCALE GENOMIC DNA]</scope>
    <source>
        <strain evidence="3">ATCC BAA-888 / DSM 13862 / ZAS-9</strain>
    </source>
</reference>
<gene>
    <name evidence="2" type="ordered locus">TREAZ_3052</name>
</gene>
<dbReference type="STRING" id="545695.TREAZ_3052"/>
<accession>F5YB18</accession>